<evidence type="ECO:0000313" key="2">
    <source>
        <dbReference type="Proteomes" id="UP000623440"/>
    </source>
</evidence>
<gene>
    <name evidence="1" type="ORF">H6G97_25410</name>
</gene>
<organism evidence="1 2">
    <name type="scientific">Nostoc flagelliforme FACHB-838</name>
    <dbReference type="NCBI Taxonomy" id="2692904"/>
    <lineage>
        <taxon>Bacteria</taxon>
        <taxon>Bacillati</taxon>
        <taxon>Cyanobacteriota</taxon>
        <taxon>Cyanophyceae</taxon>
        <taxon>Nostocales</taxon>
        <taxon>Nostocaceae</taxon>
        <taxon>Nostoc</taxon>
    </lineage>
</organism>
<dbReference type="RefSeq" id="WP_190943349.1">
    <property type="nucleotide sequence ID" value="NZ_JACJSI010000067.1"/>
</dbReference>
<dbReference type="EMBL" id="JACJSI010000067">
    <property type="protein sequence ID" value="MBD2532740.1"/>
    <property type="molecule type" value="Genomic_DNA"/>
</dbReference>
<proteinExistence type="predicted"/>
<accession>A0ABR8DWU2</accession>
<keyword evidence="2" id="KW-1185">Reference proteome</keyword>
<dbReference type="Proteomes" id="UP000623440">
    <property type="component" value="Unassembled WGS sequence"/>
</dbReference>
<evidence type="ECO:0000313" key="1">
    <source>
        <dbReference type="EMBL" id="MBD2532740.1"/>
    </source>
</evidence>
<reference evidence="1 2" key="1">
    <citation type="journal article" date="2020" name="ISME J.">
        <title>Comparative genomics reveals insights into cyanobacterial evolution and habitat adaptation.</title>
        <authorList>
            <person name="Chen M.Y."/>
            <person name="Teng W.K."/>
            <person name="Zhao L."/>
            <person name="Hu C.X."/>
            <person name="Zhou Y.K."/>
            <person name="Han B.P."/>
            <person name="Song L.R."/>
            <person name="Shu W.S."/>
        </authorList>
    </citation>
    <scope>NUCLEOTIDE SEQUENCE [LARGE SCALE GENOMIC DNA]</scope>
    <source>
        <strain evidence="1 2">FACHB-838</strain>
    </source>
</reference>
<name>A0ABR8DWU2_9NOSO</name>
<protein>
    <submittedName>
        <fullName evidence="1">Uncharacterized protein</fullName>
    </submittedName>
</protein>
<comment type="caution">
    <text evidence="1">The sequence shown here is derived from an EMBL/GenBank/DDBJ whole genome shotgun (WGS) entry which is preliminary data.</text>
</comment>
<sequence>MLLCVGLPHPLAQLSQMLPTVKLLVFAPIVTHIQNGYGVLYRLGFTPQAQESDTFNYV</sequence>